<dbReference type="PROSITE" id="PS50893">
    <property type="entry name" value="ABC_TRANSPORTER_2"/>
    <property type="match status" value="2"/>
</dbReference>
<evidence type="ECO:0000256" key="3">
    <source>
        <dbReference type="ARBA" id="ARBA00022840"/>
    </source>
</evidence>
<dbReference type="GO" id="GO:0005524">
    <property type="term" value="F:ATP binding"/>
    <property type="evidence" value="ECO:0007669"/>
    <property type="project" value="UniProtKB-KW"/>
</dbReference>
<evidence type="ECO:0000313" key="6">
    <source>
        <dbReference type="EMBL" id="AQS54690.1"/>
    </source>
</evidence>
<protein>
    <recommendedName>
        <fullName evidence="5">ABC transporter domain-containing protein</fullName>
    </recommendedName>
</protein>
<dbReference type="Pfam" id="PF16326">
    <property type="entry name" value="ABC_tran_CTD"/>
    <property type="match status" value="1"/>
</dbReference>
<feature type="region of interest" description="Disordered" evidence="4">
    <location>
        <begin position="544"/>
        <end position="570"/>
    </location>
</feature>
<dbReference type="PANTHER" id="PTHR42855:SF2">
    <property type="entry name" value="DRUG RESISTANCE ABC TRANSPORTER,ATP-BINDING PROTEIN"/>
    <property type="match status" value="1"/>
</dbReference>
<keyword evidence="1" id="KW-0677">Repeat</keyword>
<dbReference type="FunFam" id="3.40.50.300:FF:000011">
    <property type="entry name" value="Putative ABC transporter ATP-binding component"/>
    <property type="match status" value="1"/>
</dbReference>
<keyword evidence="2" id="KW-0547">Nucleotide-binding</keyword>
<dbReference type="InterPro" id="IPR017871">
    <property type="entry name" value="ABC_transporter-like_CS"/>
</dbReference>
<dbReference type="InterPro" id="IPR037118">
    <property type="entry name" value="Val-tRNA_synth_C_sf"/>
</dbReference>
<evidence type="ECO:0000259" key="5">
    <source>
        <dbReference type="PROSITE" id="PS50893"/>
    </source>
</evidence>
<keyword evidence="7" id="KW-1185">Reference proteome</keyword>
<proteinExistence type="predicted"/>
<accession>A0A1U9K3U1</accession>
<dbReference type="AlphaFoldDB" id="A0A1U9K3U1"/>
<dbReference type="STRING" id="1471761.B0W44_01770"/>
<organism evidence="6 7">
    <name type="scientific">Novibacillus thermophilus</name>
    <dbReference type="NCBI Taxonomy" id="1471761"/>
    <lineage>
        <taxon>Bacteria</taxon>
        <taxon>Bacillati</taxon>
        <taxon>Bacillota</taxon>
        <taxon>Bacilli</taxon>
        <taxon>Bacillales</taxon>
        <taxon>Thermoactinomycetaceae</taxon>
        <taxon>Novibacillus</taxon>
    </lineage>
</organism>
<dbReference type="SUPFAM" id="SSF52540">
    <property type="entry name" value="P-loop containing nucleoside triphosphate hydrolases"/>
    <property type="match status" value="2"/>
</dbReference>
<keyword evidence="3" id="KW-0067">ATP-binding</keyword>
<dbReference type="InterPro" id="IPR032781">
    <property type="entry name" value="ABC_tran_Xtn"/>
</dbReference>
<feature type="domain" description="ABC transporter" evidence="5">
    <location>
        <begin position="4"/>
        <end position="264"/>
    </location>
</feature>
<reference evidence="6 7" key="1">
    <citation type="journal article" date="2015" name="Int. J. Syst. Evol. Microbiol.">
        <title>Novibacillus thermophilus gen. nov., sp. nov., a Gram-staining-negative and moderately thermophilic member of the family Thermoactinomycetaceae.</title>
        <authorList>
            <person name="Yang G."/>
            <person name="Chen J."/>
            <person name="Zhou S."/>
        </authorList>
    </citation>
    <scope>NUCLEOTIDE SEQUENCE [LARGE SCALE GENOMIC DNA]</scope>
    <source>
        <strain evidence="6 7">SG-1</strain>
    </source>
</reference>
<dbReference type="EMBL" id="CP019699">
    <property type="protein sequence ID" value="AQS54690.1"/>
    <property type="molecule type" value="Genomic_DNA"/>
</dbReference>
<feature type="domain" description="ABC transporter" evidence="5">
    <location>
        <begin position="332"/>
        <end position="547"/>
    </location>
</feature>
<dbReference type="Gene3D" id="1.10.287.380">
    <property type="entry name" value="Valyl-tRNA synthetase, C-terminal domain"/>
    <property type="match status" value="1"/>
</dbReference>
<dbReference type="Proteomes" id="UP000188603">
    <property type="component" value="Chromosome"/>
</dbReference>
<dbReference type="Pfam" id="PF00005">
    <property type="entry name" value="ABC_tran"/>
    <property type="match status" value="2"/>
</dbReference>
<dbReference type="InterPro" id="IPR003593">
    <property type="entry name" value="AAA+_ATPase"/>
</dbReference>
<dbReference type="InterPro" id="IPR032524">
    <property type="entry name" value="ABC_tran_C"/>
</dbReference>
<dbReference type="InterPro" id="IPR027417">
    <property type="entry name" value="P-loop_NTPase"/>
</dbReference>
<dbReference type="InterPro" id="IPR051309">
    <property type="entry name" value="ABCF_ATPase"/>
</dbReference>
<dbReference type="SMART" id="SM00382">
    <property type="entry name" value="AAA"/>
    <property type="match status" value="2"/>
</dbReference>
<dbReference type="FunFam" id="3.40.50.300:FF:000309">
    <property type="entry name" value="ABC transporter ATP-binding protein"/>
    <property type="match status" value="1"/>
</dbReference>
<dbReference type="OrthoDB" id="9762369at2"/>
<dbReference type="GO" id="GO:0016887">
    <property type="term" value="F:ATP hydrolysis activity"/>
    <property type="evidence" value="ECO:0007669"/>
    <property type="project" value="InterPro"/>
</dbReference>
<dbReference type="KEGG" id="ntr:B0W44_01770"/>
<dbReference type="CDD" id="cd03221">
    <property type="entry name" value="ABCF_EF-3"/>
    <property type="match status" value="2"/>
</dbReference>
<evidence type="ECO:0000256" key="4">
    <source>
        <dbReference type="SAM" id="MobiDB-lite"/>
    </source>
</evidence>
<dbReference type="Gene3D" id="3.40.50.300">
    <property type="entry name" value="P-loop containing nucleotide triphosphate hydrolases"/>
    <property type="match status" value="2"/>
</dbReference>
<evidence type="ECO:0000256" key="2">
    <source>
        <dbReference type="ARBA" id="ARBA00022741"/>
    </source>
</evidence>
<dbReference type="InterPro" id="IPR003439">
    <property type="entry name" value="ABC_transporter-like_ATP-bd"/>
</dbReference>
<name>A0A1U9K3U1_9BACL</name>
<evidence type="ECO:0000313" key="7">
    <source>
        <dbReference type="Proteomes" id="UP000188603"/>
    </source>
</evidence>
<dbReference type="RefSeq" id="WP_077718512.1">
    <property type="nucleotide sequence ID" value="NZ_CP019699.1"/>
</dbReference>
<dbReference type="Pfam" id="PF12848">
    <property type="entry name" value="ABC_tran_Xtn"/>
    <property type="match status" value="1"/>
</dbReference>
<sequence length="639" mass="73462">MLLLQGKGLTKSYGAETVFDDIDFRIQRGERIGLVGVNGAGKSTLLQLLAGEREQDGGTVHWTKGASFGYLSQETDLSSDRTLWDECLTVFSHIQKMQRELRELERQLSDTSVLANEKLYARVMERYAERQETFEKAGGYSYEARIRSVLSGLGLKEYPPHKTYVSQLSGGQKTRLSLAKLLLKQPDLLMLDEPTNYLDIATLEWLENFLQTYPGALLIVSHDRSFLDALVNTIWELDRESLTVYSGNYTRFVRQRDAEQARLEKAYAAQQEEIQRMESFIQKNIARASTSKRAQARQKMLDKMERIKPPQTGRKCAAIHFDVRSVSGQDVLTLENVTIGYTREKPLCRKLQARLKRKDRVALVGPNGIGKTTLLKTVAGLLPPLSGTVQLGTNVSIGYYDQEQRHLHPHKTVLDELWDRYPRETEHTIRSVLGQYLFTGDDVFKRVEQLSGGERARLCLAELALRKSNLLLLDEPTNHLDIYHKEQLEKALLQFEGTLLFISHDRYFINKVATRVFELSTDGFSTYIGNYNDYAAKKAALTAQAKPDTKTQTPKRSHSEVVRQRHKNRQREQLLAESEQLIEQLENDVAEREQRLAQPDVYMDYRKSSRLQRELEELRRQLDEELNRWSELAEDQDLS</sequence>
<evidence type="ECO:0000256" key="1">
    <source>
        <dbReference type="ARBA" id="ARBA00022737"/>
    </source>
</evidence>
<dbReference type="PROSITE" id="PS00211">
    <property type="entry name" value="ABC_TRANSPORTER_1"/>
    <property type="match status" value="2"/>
</dbReference>
<dbReference type="GO" id="GO:0003677">
    <property type="term" value="F:DNA binding"/>
    <property type="evidence" value="ECO:0007669"/>
    <property type="project" value="InterPro"/>
</dbReference>
<gene>
    <name evidence="6" type="ORF">B0W44_01770</name>
</gene>
<dbReference type="PANTHER" id="PTHR42855">
    <property type="entry name" value="ABC TRANSPORTER ATP-BINDING SUBUNIT"/>
    <property type="match status" value="1"/>
</dbReference>